<comment type="caution">
    <text evidence="6">The sequence shown here is derived from an EMBL/GenBank/DDBJ whole genome shotgun (WGS) entry which is preliminary data.</text>
</comment>
<gene>
    <name evidence="6" type="ORF">EJB05_15607</name>
</gene>
<dbReference type="Proteomes" id="UP000324897">
    <property type="component" value="Unassembled WGS sequence"/>
</dbReference>
<dbReference type="EMBL" id="RWGY01000009">
    <property type="protein sequence ID" value="TVU33799.1"/>
    <property type="molecule type" value="Genomic_DNA"/>
</dbReference>
<dbReference type="Gene3D" id="3.50.50.60">
    <property type="entry name" value="FAD/NAD(P)-binding domain"/>
    <property type="match status" value="2"/>
</dbReference>
<evidence type="ECO:0000256" key="4">
    <source>
        <dbReference type="ARBA" id="ARBA00022857"/>
    </source>
</evidence>
<dbReference type="SUPFAM" id="SSF51905">
    <property type="entry name" value="FAD/NAD(P)-binding domain"/>
    <property type="match status" value="3"/>
</dbReference>
<dbReference type="AlphaFoldDB" id="A0A5J9VCF1"/>
<evidence type="ECO:0008006" key="8">
    <source>
        <dbReference type="Google" id="ProtNLM"/>
    </source>
</evidence>
<evidence type="ECO:0000256" key="5">
    <source>
        <dbReference type="ARBA" id="ARBA00023002"/>
    </source>
</evidence>
<dbReference type="FunFam" id="3.50.50.60:FF:000169">
    <property type="entry name" value="Flavin-containing monooxygenase"/>
    <property type="match status" value="1"/>
</dbReference>
<keyword evidence="7" id="KW-1185">Reference proteome</keyword>
<comment type="similarity">
    <text evidence="1">Belongs to the FMO family.</text>
</comment>
<evidence type="ECO:0000256" key="1">
    <source>
        <dbReference type="ARBA" id="ARBA00009183"/>
    </source>
</evidence>
<dbReference type="InterPro" id="IPR000960">
    <property type="entry name" value="Flavin_mOase"/>
</dbReference>
<dbReference type="Pfam" id="PF00743">
    <property type="entry name" value="FMO-like"/>
    <property type="match status" value="2"/>
</dbReference>
<evidence type="ECO:0000256" key="3">
    <source>
        <dbReference type="ARBA" id="ARBA00022827"/>
    </source>
</evidence>
<feature type="non-terminal residue" evidence="6">
    <location>
        <position position="1"/>
    </location>
</feature>
<dbReference type="PANTHER" id="PTHR23023">
    <property type="entry name" value="DIMETHYLANILINE MONOOXYGENASE"/>
    <property type="match status" value="1"/>
</dbReference>
<evidence type="ECO:0000256" key="2">
    <source>
        <dbReference type="ARBA" id="ARBA00022630"/>
    </source>
</evidence>
<dbReference type="InterPro" id="IPR050346">
    <property type="entry name" value="FMO-like"/>
</dbReference>
<sequence>MEECNKRLCIVGAGISGLVACKHAVEKGLRPVVFEASAGIGGVWARTLWSTKLQSTSATFRFTDYPWPPSVTEVHPDHTQVMAYLNSYARHFDLMRWLRFDTKVASLEFVGVDEEEGTVELVGTARHSATDAGCGASRWRPLASRNLSYYCTITEPTVKLFAKTRKIYEFDFVVLCIGRFSGIQRIPEFPDNGGPIIFNGLTMHSMDFVELDRATAVELIRGRKIIVVGSGKSALDITAECARLNGAAKQYHVRTSQNQPCTMIYRSKKWILDNVSPCGLDIGYICSNRFRELLLYKPCEGFFNNLAPILLSPLRWVISKALDTYYSLKLPLRKHGILPSYSAYDAVSTCSFSTAPSNFFDMVESKCIILKEVKSFRFCPSGILINEEEYVHADLVIFATGFEGDLKLKRLFLSRCFQDFFLNASNNMTVPLYRHCIHPHIPQLAVLGYADSFSTLFTSEMMSKWLACLLEGSIGLPTIKEMENDVLKWVEFTKMYRRKPLRWTCIQASNIWYNDQLCKDMGRNPKRKTGFLLEWFQPYGPADYTYM</sequence>
<keyword evidence="5" id="KW-0560">Oxidoreductase</keyword>
<evidence type="ECO:0000313" key="6">
    <source>
        <dbReference type="EMBL" id="TVU33799.1"/>
    </source>
</evidence>
<dbReference type="InterPro" id="IPR020946">
    <property type="entry name" value="Flavin_mOase-like"/>
</dbReference>
<dbReference type="PIRSF" id="PIRSF000332">
    <property type="entry name" value="FMO"/>
    <property type="match status" value="1"/>
</dbReference>
<keyword evidence="4" id="KW-0521">NADP</keyword>
<dbReference type="PROSITE" id="PS51257">
    <property type="entry name" value="PROKAR_LIPOPROTEIN"/>
    <property type="match status" value="1"/>
</dbReference>
<accession>A0A5J9VCF1</accession>
<dbReference type="GO" id="GO:0004499">
    <property type="term" value="F:N,N-dimethylaniline monooxygenase activity"/>
    <property type="evidence" value="ECO:0007669"/>
    <property type="project" value="InterPro"/>
</dbReference>
<reference evidence="6 7" key="1">
    <citation type="journal article" date="2019" name="Sci. Rep.">
        <title>A high-quality genome of Eragrostis curvula grass provides insights into Poaceae evolution and supports new strategies to enhance forage quality.</title>
        <authorList>
            <person name="Carballo J."/>
            <person name="Santos B.A.C.M."/>
            <person name="Zappacosta D."/>
            <person name="Garbus I."/>
            <person name="Selva J.P."/>
            <person name="Gallo C.A."/>
            <person name="Diaz A."/>
            <person name="Albertini E."/>
            <person name="Caccamo M."/>
            <person name="Echenique V."/>
        </authorList>
    </citation>
    <scope>NUCLEOTIDE SEQUENCE [LARGE SCALE GENOMIC DNA]</scope>
    <source>
        <strain evidence="7">cv. Victoria</strain>
        <tissue evidence="6">Leaf</tissue>
    </source>
</reference>
<protein>
    <recommendedName>
        <fullName evidence="8">Flavin-containing monooxygenase</fullName>
    </recommendedName>
</protein>
<dbReference type="InterPro" id="IPR036188">
    <property type="entry name" value="FAD/NAD-bd_sf"/>
</dbReference>
<dbReference type="Gramene" id="TVU33799">
    <property type="protein sequence ID" value="TVU33799"/>
    <property type="gene ID" value="EJB05_15607"/>
</dbReference>
<dbReference type="GO" id="GO:0050660">
    <property type="term" value="F:flavin adenine dinucleotide binding"/>
    <property type="evidence" value="ECO:0007669"/>
    <property type="project" value="InterPro"/>
</dbReference>
<proteinExistence type="inferred from homology"/>
<evidence type="ECO:0000313" key="7">
    <source>
        <dbReference type="Proteomes" id="UP000324897"/>
    </source>
</evidence>
<dbReference type="OrthoDB" id="66881at2759"/>
<name>A0A5J9VCF1_9POAL</name>
<organism evidence="6 7">
    <name type="scientific">Eragrostis curvula</name>
    <name type="common">weeping love grass</name>
    <dbReference type="NCBI Taxonomy" id="38414"/>
    <lineage>
        <taxon>Eukaryota</taxon>
        <taxon>Viridiplantae</taxon>
        <taxon>Streptophyta</taxon>
        <taxon>Embryophyta</taxon>
        <taxon>Tracheophyta</taxon>
        <taxon>Spermatophyta</taxon>
        <taxon>Magnoliopsida</taxon>
        <taxon>Liliopsida</taxon>
        <taxon>Poales</taxon>
        <taxon>Poaceae</taxon>
        <taxon>PACMAD clade</taxon>
        <taxon>Chloridoideae</taxon>
        <taxon>Eragrostideae</taxon>
        <taxon>Eragrostidinae</taxon>
        <taxon>Eragrostis</taxon>
    </lineage>
</organism>
<dbReference type="GO" id="GO:0050661">
    <property type="term" value="F:NADP binding"/>
    <property type="evidence" value="ECO:0007669"/>
    <property type="project" value="InterPro"/>
</dbReference>
<keyword evidence="2" id="KW-0285">Flavoprotein</keyword>
<keyword evidence="3" id="KW-0274">FAD</keyword>